<gene>
    <name evidence="1" type="ORF">LCGC14_1582310</name>
</gene>
<reference evidence="1" key="1">
    <citation type="journal article" date="2015" name="Nature">
        <title>Complex archaea that bridge the gap between prokaryotes and eukaryotes.</title>
        <authorList>
            <person name="Spang A."/>
            <person name="Saw J.H."/>
            <person name="Jorgensen S.L."/>
            <person name="Zaremba-Niedzwiedzka K."/>
            <person name="Martijn J."/>
            <person name="Lind A.E."/>
            <person name="van Eijk R."/>
            <person name="Schleper C."/>
            <person name="Guy L."/>
            <person name="Ettema T.J."/>
        </authorList>
    </citation>
    <scope>NUCLEOTIDE SEQUENCE</scope>
</reference>
<sequence>MDDYYLTIKNGLWLIQMGLKET</sequence>
<dbReference type="EMBL" id="LAZR01012466">
    <property type="protein sequence ID" value="KKM26697.1"/>
    <property type="molecule type" value="Genomic_DNA"/>
</dbReference>
<feature type="non-terminal residue" evidence="1">
    <location>
        <position position="22"/>
    </location>
</feature>
<dbReference type="AlphaFoldDB" id="A0A0F9IGS1"/>
<name>A0A0F9IGS1_9ZZZZ</name>
<evidence type="ECO:0000313" key="1">
    <source>
        <dbReference type="EMBL" id="KKM26697.1"/>
    </source>
</evidence>
<proteinExistence type="predicted"/>
<accession>A0A0F9IGS1</accession>
<comment type="caution">
    <text evidence="1">The sequence shown here is derived from an EMBL/GenBank/DDBJ whole genome shotgun (WGS) entry which is preliminary data.</text>
</comment>
<protein>
    <submittedName>
        <fullName evidence="1">Uncharacterized protein</fullName>
    </submittedName>
</protein>
<organism evidence="1">
    <name type="scientific">marine sediment metagenome</name>
    <dbReference type="NCBI Taxonomy" id="412755"/>
    <lineage>
        <taxon>unclassified sequences</taxon>
        <taxon>metagenomes</taxon>
        <taxon>ecological metagenomes</taxon>
    </lineage>
</organism>